<comment type="function">
    <text evidence="5">Sigma factors are initiation factors that promote the attachment of RNA polymerase to specific initiation sites and are then released.</text>
</comment>
<dbReference type="Pfam" id="PF04545">
    <property type="entry name" value="Sigma70_r4"/>
    <property type="match status" value="1"/>
</dbReference>
<evidence type="ECO:0000313" key="8">
    <source>
        <dbReference type="EMBL" id="KNZ70858.1"/>
    </source>
</evidence>
<gene>
    <name evidence="8" type="ORF">Tfer_0538</name>
</gene>
<dbReference type="CDD" id="cd06171">
    <property type="entry name" value="Sigma70_r4"/>
    <property type="match status" value="1"/>
</dbReference>
<dbReference type="GO" id="GO:0016987">
    <property type="term" value="F:sigma factor activity"/>
    <property type="evidence" value="ECO:0007669"/>
    <property type="project" value="UniProtKB-KW"/>
</dbReference>
<dbReference type="InterPro" id="IPR000943">
    <property type="entry name" value="RNA_pol_sigma70"/>
</dbReference>
<evidence type="ECO:0000256" key="4">
    <source>
        <dbReference type="ARBA" id="ARBA00023163"/>
    </source>
</evidence>
<comment type="caution">
    <text evidence="8">The sequence shown here is derived from an EMBL/GenBank/DDBJ whole genome shotgun (WGS) entry which is preliminary data.</text>
</comment>
<dbReference type="GO" id="GO:0003677">
    <property type="term" value="F:DNA binding"/>
    <property type="evidence" value="ECO:0007669"/>
    <property type="project" value="UniProtKB-KW"/>
</dbReference>
<dbReference type="EMBL" id="LGTE01000002">
    <property type="protein sequence ID" value="KNZ70858.1"/>
    <property type="molecule type" value="Genomic_DNA"/>
</dbReference>
<dbReference type="InterPro" id="IPR013325">
    <property type="entry name" value="RNA_pol_sigma_r2"/>
</dbReference>
<dbReference type="SUPFAM" id="SSF88659">
    <property type="entry name" value="Sigma3 and sigma4 domains of RNA polymerase sigma factors"/>
    <property type="match status" value="2"/>
</dbReference>
<dbReference type="PRINTS" id="PR00046">
    <property type="entry name" value="SIGMA70FCT"/>
</dbReference>
<keyword evidence="3 5" id="KW-0238">DNA-binding</keyword>
<keyword evidence="2 5" id="KW-0731">Sigma factor</keyword>
<evidence type="ECO:0000313" key="9">
    <source>
        <dbReference type="Proteomes" id="UP000037175"/>
    </source>
</evidence>
<proteinExistence type="inferred from homology"/>
<dbReference type="RefSeq" id="WP_052216753.1">
    <property type="nucleotide sequence ID" value="NZ_LGTE01000002.1"/>
</dbReference>
<evidence type="ECO:0000256" key="1">
    <source>
        <dbReference type="ARBA" id="ARBA00023015"/>
    </source>
</evidence>
<dbReference type="NCBIfam" id="TIGR02479">
    <property type="entry name" value="FliA_WhiG"/>
    <property type="match status" value="1"/>
</dbReference>
<feature type="domain" description="RNA polymerase sigma-70" evidence="7">
    <location>
        <begin position="224"/>
        <end position="250"/>
    </location>
</feature>
<comment type="similarity">
    <text evidence="5">Belongs to the sigma-70 factor family.</text>
</comment>
<accession>A0A0L6W642</accession>
<evidence type="ECO:0000256" key="2">
    <source>
        <dbReference type="ARBA" id="ARBA00023082"/>
    </source>
</evidence>
<dbReference type="Gene3D" id="1.20.140.160">
    <property type="match status" value="1"/>
</dbReference>
<keyword evidence="9" id="KW-1185">Reference proteome</keyword>
<evidence type="ECO:0000259" key="6">
    <source>
        <dbReference type="PROSITE" id="PS00715"/>
    </source>
</evidence>
<dbReference type="InterPro" id="IPR007627">
    <property type="entry name" value="RNA_pol_sigma70_r2"/>
</dbReference>
<organism evidence="8 9">
    <name type="scientific">Thermincola ferriacetica</name>
    <dbReference type="NCBI Taxonomy" id="281456"/>
    <lineage>
        <taxon>Bacteria</taxon>
        <taxon>Bacillati</taxon>
        <taxon>Bacillota</taxon>
        <taxon>Clostridia</taxon>
        <taxon>Eubacteriales</taxon>
        <taxon>Thermincolaceae</taxon>
        <taxon>Thermincola</taxon>
    </lineage>
</organism>
<dbReference type="Pfam" id="PF04542">
    <property type="entry name" value="Sigma70_r2"/>
    <property type="match status" value="1"/>
</dbReference>
<dbReference type="InterPro" id="IPR012845">
    <property type="entry name" value="RNA_pol_sigma_FliA_WhiG"/>
</dbReference>
<sequence length="262" mass="29988">MTGSTAKIQYISLWDRFKKERDLAAREQLILKYAPLVKYVAGRLAISLPPNVQQDDLISYGIFGLIDAIEKFEPERNIKFETYAISRIKGAIWDGLRSMDWIPYSVRQKAKELEETYARLENELGRPATDEEMCQTLGITKQQFYSLLQETSCTSLLSLEDLFVFDRDGSNGVKMIDTIADSKVPDPVAAVMFEERKKILGEAINKLPEREKMVIALYYYEGLTLKEIGKVLGVTESRISQLHTKAILRLRGRLSRVKKKIL</sequence>
<dbReference type="SUPFAM" id="SSF88946">
    <property type="entry name" value="Sigma2 domain of RNA polymerase sigma factors"/>
    <property type="match status" value="1"/>
</dbReference>
<dbReference type="PATRIC" id="fig|281456.6.peg.570"/>
<dbReference type="Proteomes" id="UP000037175">
    <property type="component" value="Unassembled WGS sequence"/>
</dbReference>
<dbReference type="GO" id="GO:0003899">
    <property type="term" value="F:DNA-directed RNA polymerase activity"/>
    <property type="evidence" value="ECO:0007669"/>
    <property type="project" value="InterPro"/>
</dbReference>
<dbReference type="Gene3D" id="1.10.1740.10">
    <property type="match status" value="1"/>
</dbReference>
<dbReference type="GO" id="GO:0006352">
    <property type="term" value="P:DNA-templated transcription initiation"/>
    <property type="evidence" value="ECO:0007669"/>
    <property type="project" value="InterPro"/>
</dbReference>
<reference evidence="9" key="1">
    <citation type="submission" date="2015-07" db="EMBL/GenBank/DDBJ databases">
        <title>Complete Genome of Thermincola ferriacetica strain Z-0001T.</title>
        <authorList>
            <person name="Lusk B."/>
            <person name="Badalamenti J.P."/>
            <person name="Parameswaran P."/>
            <person name="Bond D.R."/>
            <person name="Torres C.I."/>
        </authorList>
    </citation>
    <scope>NUCLEOTIDE SEQUENCE [LARGE SCALE GENOMIC DNA]</scope>
    <source>
        <strain evidence="9">Z-0001</strain>
    </source>
</reference>
<dbReference type="InterPro" id="IPR007630">
    <property type="entry name" value="RNA_pol_sigma70_r4"/>
</dbReference>
<dbReference type="PIRSF" id="PIRSF000770">
    <property type="entry name" value="RNA_pol_sigma-SigE/K"/>
    <property type="match status" value="1"/>
</dbReference>
<dbReference type="NCBIfam" id="NF005413">
    <property type="entry name" value="PRK06986.1"/>
    <property type="match status" value="1"/>
</dbReference>
<dbReference type="InterPro" id="IPR013324">
    <property type="entry name" value="RNA_pol_sigma_r3/r4-like"/>
</dbReference>
<evidence type="ECO:0000256" key="3">
    <source>
        <dbReference type="ARBA" id="ARBA00023125"/>
    </source>
</evidence>
<name>A0A0L6W642_9FIRM</name>
<feature type="domain" description="RNA polymerase sigma-70" evidence="6">
    <location>
        <begin position="56"/>
        <end position="69"/>
    </location>
</feature>
<dbReference type="PROSITE" id="PS00716">
    <property type="entry name" value="SIGMA70_2"/>
    <property type="match status" value="1"/>
</dbReference>
<keyword evidence="4 5" id="KW-0804">Transcription</keyword>
<dbReference type="AlphaFoldDB" id="A0A0L6W642"/>
<protein>
    <recommendedName>
        <fullName evidence="5">RNA polymerase sigma factor</fullName>
    </recommendedName>
</protein>
<dbReference type="NCBIfam" id="NF004935">
    <property type="entry name" value="PRK06288.1"/>
    <property type="match status" value="1"/>
</dbReference>
<dbReference type="PROSITE" id="PS00715">
    <property type="entry name" value="SIGMA70_1"/>
    <property type="match status" value="1"/>
</dbReference>
<dbReference type="InterPro" id="IPR014284">
    <property type="entry name" value="RNA_pol_sigma-70_dom"/>
</dbReference>
<dbReference type="PANTHER" id="PTHR30385">
    <property type="entry name" value="SIGMA FACTOR F FLAGELLAR"/>
    <property type="match status" value="1"/>
</dbReference>
<evidence type="ECO:0000256" key="5">
    <source>
        <dbReference type="RuleBase" id="RU362124"/>
    </source>
</evidence>
<keyword evidence="1 5" id="KW-0805">Transcription regulation</keyword>
<evidence type="ECO:0000259" key="7">
    <source>
        <dbReference type="PROSITE" id="PS00716"/>
    </source>
</evidence>
<dbReference type="NCBIfam" id="TIGR02937">
    <property type="entry name" value="sigma70-ECF"/>
    <property type="match status" value="1"/>
</dbReference>
<dbReference type="PANTHER" id="PTHR30385:SF7">
    <property type="entry name" value="RNA POLYMERASE SIGMA FACTOR FLIA"/>
    <property type="match status" value="1"/>
</dbReference>